<feature type="chain" id="PRO_5039128420" description="S-layer protein C-terminal domain-containing protein" evidence="1">
    <location>
        <begin position="26"/>
        <end position="237"/>
    </location>
</feature>
<dbReference type="EMBL" id="JAHLFT010000087">
    <property type="protein sequence ID" value="MBU3828856.1"/>
    <property type="molecule type" value="Genomic_DNA"/>
</dbReference>
<proteinExistence type="predicted"/>
<comment type="caution">
    <text evidence="3">The sequence shown here is derived from an EMBL/GenBank/DDBJ whole genome shotgun (WGS) entry which is preliminary data.</text>
</comment>
<reference evidence="3" key="2">
    <citation type="submission" date="2021-04" db="EMBL/GenBank/DDBJ databases">
        <authorList>
            <person name="Gilroy R."/>
        </authorList>
    </citation>
    <scope>NUCLEOTIDE SEQUENCE</scope>
    <source>
        <strain evidence="3">F6-686</strain>
    </source>
</reference>
<gene>
    <name evidence="3" type="ORF">H9806_07000</name>
</gene>
<evidence type="ECO:0000313" key="4">
    <source>
        <dbReference type="Proteomes" id="UP000823844"/>
    </source>
</evidence>
<dbReference type="AlphaFoldDB" id="A0A9E2KSP0"/>
<accession>A0A9E2KSP0</accession>
<organism evidence="3 4">
    <name type="scientific">Candidatus Lactobacillus pullistercoris</name>
    <dbReference type="NCBI Taxonomy" id="2838636"/>
    <lineage>
        <taxon>Bacteria</taxon>
        <taxon>Bacillati</taxon>
        <taxon>Bacillota</taxon>
        <taxon>Bacilli</taxon>
        <taxon>Lactobacillales</taxon>
        <taxon>Lactobacillaceae</taxon>
        <taxon>Lactobacillus</taxon>
    </lineage>
</organism>
<reference evidence="3" key="1">
    <citation type="journal article" date="2021" name="PeerJ">
        <title>Extensive microbial diversity within the chicken gut microbiome revealed by metagenomics and culture.</title>
        <authorList>
            <person name="Gilroy R."/>
            <person name="Ravi A."/>
            <person name="Getino M."/>
            <person name="Pursley I."/>
            <person name="Horton D.L."/>
            <person name="Alikhan N.F."/>
            <person name="Baker D."/>
            <person name="Gharbi K."/>
            <person name="Hall N."/>
            <person name="Watson M."/>
            <person name="Adriaenssens E.M."/>
            <person name="Foster-Nyarko E."/>
            <person name="Jarju S."/>
            <person name="Secka A."/>
            <person name="Antonio M."/>
            <person name="Oren A."/>
            <person name="Chaudhuri R.R."/>
            <person name="La Ragione R."/>
            <person name="Hildebrand F."/>
            <person name="Pallen M.J."/>
        </authorList>
    </citation>
    <scope>NUCLEOTIDE SEQUENCE</scope>
    <source>
        <strain evidence="3">F6-686</strain>
    </source>
</reference>
<dbReference type="InterPro" id="IPR024968">
    <property type="entry name" value="SlpA_C_lactobacillus"/>
</dbReference>
<evidence type="ECO:0000313" key="3">
    <source>
        <dbReference type="EMBL" id="MBU3828856.1"/>
    </source>
</evidence>
<dbReference type="Proteomes" id="UP000823844">
    <property type="component" value="Unassembled WGS sequence"/>
</dbReference>
<keyword evidence="1" id="KW-0732">Signal</keyword>
<feature type="domain" description="S-layer protein C-terminal" evidence="2">
    <location>
        <begin position="165"/>
        <end position="232"/>
    </location>
</feature>
<protein>
    <recommendedName>
        <fullName evidence="2">S-layer protein C-terminal domain-containing protein</fullName>
    </recommendedName>
</protein>
<sequence>MKLSKKLMMVSVAALMGVSPIVANGAVNNNVVSAASKSKVNKTYGHKSRVTATKTIHFVNENGKKTSKKAYKNGKYTIWLVKKINGRLYYGIQTNGKYWIAAKNTKGSVSYVSAGKTVTITTNGKSVKVKEAKKHASKKHTTKKHVAKKSTKKVSKKINSKKKTKKIQSTKLVTIRKTHVYDKNGKKAKTYMGSKKWTVIGKKVNLIGHGSKTIKGVKYYALQPNRFYIKASDVKAK</sequence>
<feature type="signal peptide" evidence="1">
    <location>
        <begin position="1"/>
        <end position="25"/>
    </location>
</feature>
<evidence type="ECO:0000256" key="1">
    <source>
        <dbReference type="SAM" id="SignalP"/>
    </source>
</evidence>
<dbReference type="Pfam" id="PF03217">
    <property type="entry name" value="SlpA"/>
    <property type="match status" value="1"/>
</dbReference>
<name>A0A9E2KSP0_9LACO</name>
<evidence type="ECO:0000259" key="2">
    <source>
        <dbReference type="Pfam" id="PF03217"/>
    </source>
</evidence>